<reference evidence="3" key="1">
    <citation type="submission" date="2017-05" db="EMBL/GenBank/DDBJ databases">
        <authorList>
            <person name="Varghese N."/>
            <person name="Submissions S."/>
        </authorList>
    </citation>
    <scope>NUCLEOTIDE SEQUENCE</scope>
    <source>
        <strain evidence="3">DSM 45262</strain>
    </source>
</reference>
<gene>
    <name evidence="3" type="ORF">SAMN06265361_101638</name>
</gene>
<dbReference type="RefSeq" id="WP_284723953.1">
    <property type="nucleotide sequence ID" value="NZ_FXTU01000001.1"/>
</dbReference>
<dbReference type="InterPro" id="IPR000587">
    <property type="entry name" value="Creatinase_N"/>
</dbReference>
<dbReference type="Gene3D" id="3.90.230.10">
    <property type="entry name" value="Creatinase/methionine aminopeptidase superfamily"/>
    <property type="match status" value="1"/>
</dbReference>
<feature type="domain" description="Creatinase N-terminal" evidence="2">
    <location>
        <begin position="15"/>
        <end position="138"/>
    </location>
</feature>
<dbReference type="EMBL" id="FXTU01000001">
    <property type="protein sequence ID" value="SMP05668.1"/>
    <property type="molecule type" value="Genomic_DNA"/>
</dbReference>
<sequence length="398" mass="44115">MHPLPKVQTTEVRERIARFQAKLQENQIDGAMITQNVDLYYLTGSMQNGLLYVPQSGEPRFYVKKSVARAEFEASVPVEEMGRMKQLGERLRSTFGNVKRIGIEMDVLPYGLAVRYLGFFPDTEAVDVAFMLRLVRAVKSEYELNQLRIAATHVQEMVAMLPQQIRVGMSEVELSAQIEHALRLKGNIGIYRMRGYNQELCLGMVASGEAAATPTYFDGPAGGLGMSVASPQGASRKTFSVGEPILFDISTVVEGYIIDQTRMAVIGELDEELTRAYEVAVSIIREAERMGKPGVPWQDLYLKALEMAEAAGLQQHFMGFGNDQAKFLGHGVGLEFDELPVLARGFAQPLEKNMVIAIEPKFTFPGRGVIGIENTYVVTKQGLKAITTTPEDIVRIPE</sequence>
<dbReference type="CDD" id="cd01066">
    <property type="entry name" value="APP_MetAP"/>
    <property type="match status" value="1"/>
</dbReference>
<accession>A0AA46ADL2</accession>
<dbReference type="PANTHER" id="PTHR46112">
    <property type="entry name" value="AMINOPEPTIDASE"/>
    <property type="match status" value="1"/>
</dbReference>
<dbReference type="GO" id="GO:0004177">
    <property type="term" value="F:aminopeptidase activity"/>
    <property type="evidence" value="ECO:0007669"/>
    <property type="project" value="UniProtKB-KW"/>
</dbReference>
<dbReference type="InterPro" id="IPR050659">
    <property type="entry name" value="Peptidase_M24B"/>
</dbReference>
<feature type="domain" description="Peptidase M24" evidence="1">
    <location>
        <begin position="146"/>
        <end position="380"/>
    </location>
</feature>
<evidence type="ECO:0000259" key="2">
    <source>
        <dbReference type="Pfam" id="PF01321"/>
    </source>
</evidence>
<evidence type="ECO:0000313" key="3">
    <source>
        <dbReference type="EMBL" id="SMP05668.1"/>
    </source>
</evidence>
<keyword evidence="3" id="KW-0378">Hydrolase</keyword>
<comment type="caution">
    <text evidence="3">The sequence shown here is derived from an EMBL/GenBank/DDBJ whole genome shotgun (WGS) entry which is preliminary data.</text>
</comment>
<dbReference type="Pfam" id="PF01321">
    <property type="entry name" value="Creatinase_N"/>
    <property type="match status" value="1"/>
</dbReference>
<dbReference type="Gene3D" id="3.40.350.10">
    <property type="entry name" value="Creatinase/prolidase N-terminal domain"/>
    <property type="match status" value="1"/>
</dbReference>
<dbReference type="SUPFAM" id="SSF55920">
    <property type="entry name" value="Creatinase/aminopeptidase"/>
    <property type="match status" value="1"/>
</dbReference>
<name>A0AA46ADL2_9BACL</name>
<dbReference type="InterPro" id="IPR036005">
    <property type="entry name" value="Creatinase/aminopeptidase-like"/>
</dbReference>
<proteinExistence type="predicted"/>
<dbReference type="AlphaFoldDB" id="A0AA46ADL2"/>
<dbReference type="Pfam" id="PF00557">
    <property type="entry name" value="Peptidase_M24"/>
    <property type="match status" value="1"/>
</dbReference>
<keyword evidence="3" id="KW-0645">Protease</keyword>
<protein>
    <submittedName>
        <fullName evidence="3">Xaa-Pro aminopeptidase</fullName>
    </submittedName>
</protein>
<dbReference type="SUPFAM" id="SSF53092">
    <property type="entry name" value="Creatinase/prolidase N-terminal domain"/>
    <property type="match status" value="1"/>
</dbReference>
<evidence type="ECO:0000259" key="1">
    <source>
        <dbReference type="Pfam" id="PF00557"/>
    </source>
</evidence>
<dbReference type="PANTHER" id="PTHR46112:SF2">
    <property type="entry name" value="XAA-PRO AMINOPEPTIDASE P-RELATED"/>
    <property type="match status" value="1"/>
</dbReference>
<keyword evidence="4" id="KW-1185">Reference proteome</keyword>
<dbReference type="Proteomes" id="UP001157946">
    <property type="component" value="Unassembled WGS sequence"/>
</dbReference>
<dbReference type="InterPro" id="IPR029149">
    <property type="entry name" value="Creatin/AminoP/Spt16_N"/>
</dbReference>
<evidence type="ECO:0000313" key="4">
    <source>
        <dbReference type="Proteomes" id="UP001157946"/>
    </source>
</evidence>
<dbReference type="InterPro" id="IPR000994">
    <property type="entry name" value="Pept_M24"/>
</dbReference>
<keyword evidence="3" id="KW-0031">Aminopeptidase</keyword>
<organism evidence="3 4">
    <name type="scientific">Laceyella tengchongensis</name>
    <dbReference type="NCBI Taxonomy" id="574699"/>
    <lineage>
        <taxon>Bacteria</taxon>
        <taxon>Bacillati</taxon>
        <taxon>Bacillota</taxon>
        <taxon>Bacilli</taxon>
        <taxon>Bacillales</taxon>
        <taxon>Thermoactinomycetaceae</taxon>
        <taxon>Laceyella</taxon>
    </lineage>
</organism>